<feature type="region of interest" description="Disordered" evidence="1">
    <location>
        <begin position="244"/>
        <end position="284"/>
    </location>
</feature>
<proteinExistence type="predicted"/>
<evidence type="ECO:0000313" key="2">
    <source>
        <dbReference type="EMBL" id="KZT51481.1"/>
    </source>
</evidence>
<accession>A0A165CVM2</accession>
<organism evidence="2 3">
    <name type="scientific">Calocera cornea HHB12733</name>
    <dbReference type="NCBI Taxonomy" id="1353952"/>
    <lineage>
        <taxon>Eukaryota</taxon>
        <taxon>Fungi</taxon>
        <taxon>Dikarya</taxon>
        <taxon>Basidiomycota</taxon>
        <taxon>Agaricomycotina</taxon>
        <taxon>Dacrymycetes</taxon>
        <taxon>Dacrymycetales</taxon>
        <taxon>Dacrymycetaceae</taxon>
        <taxon>Calocera</taxon>
    </lineage>
</organism>
<dbReference type="AlphaFoldDB" id="A0A165CVM2"/>
<name>A0A165CVM2_9BASI</name>
<evidence type="ECO:0000313" key="3">
    <source>
        <dbReference type="Proteomes" id="UP000076842"/>
    </source>
</evidence>
<feature type="compositionally biased region" description="Low complexity" evidence="1">
    <location>
        <begin position="16"/>
        <end position="31"/>
    </location>
</feature>
<evidence type="ECO:0000256" key="1">
    <source>
        <dbReference type="SAM" id="MobiDB-lite"/>
    </source>
</evidence>
<dbReference type="InParanoid" id="A0A165CVM2"/>
<reference evidence="2 3" key="1">
    <citation type="journal article" date="2016" name="Mol. Biol. Evol.">
        <title>Comparative Genomics of Early-Diverging Mushroom-Forming Fungi Provides Insights into the Origins of Lignocellulose Decay Capabilities.</title>
        <authorList>
            <person name="Nagy L.G."/>
            <person name="Riley R."/>
            <person name="Tritt A."/>
            <person name="Adam C."/>
            <person name="Daum C."/>
            <person name="Floudas D."/>
            <person name="Sun H."/>
            <person name="Yadav J.S."/>
            <person name="Pangilinan J."/>
            <person name="Larsson K.H."/>
            <person name="Matsuura K."/>
            <person name="Barry K."/>
            <person name="Labutti K."/>
            <person name="Kuo R."/>
            <person name="Ohm R.A."/>
            <person name="Bhattacharya S.S."/>
            <person name="Shirouzu T."/>
            <person name="Yoshinaga Y."/>
            <person name="Martin F.M."/>
            <person name="Grigoriev I.V."/>
            <person name="Hibbett D.S."/>
        </authorList>
    </citation>
    <scope>NUCLEOTIDE SEQUENCE [LARGE SCALE GENOMIC DNA]</scope>
    <source>
        <strain evidence="2 3">HHB12733</strain>
    </source>
</reference>
<dbReference type="EMBL" id="KV424105">
    <property type="protein sequence ID" value="KZT51481.1"/>
    <property type="molecule type" value="Genomic_DNA"/>
</dbReference>
<dbReference type="Proteomes" id="UP000076842">
    <property type="component" value="Unassembled WGS sequence"/>
</dbReference>
<sequence length="284" mass="31937">MTYPHFQPHTPPTYPLPTSGSGSGRTSLSSPNQPSSCTNIGPVRLLVRCSADRALRLQHCGRAHRRVLLGSSPLRPISSAHQYSCTVHVESSGNKTGQDRTGQDSEECMQPPAVWVCRSHPRCARSLAHYLYHAAESFRRAVHAPSPREAVFCELPRHSERLPRKIRGVAHWHSARAVWIESTGIPERVKLCTVHSNQRPSSFRSVGPVPPLHPLSVHTPRRAFLTRRNEQNLWTGPLQQWIAQSPTPRGFRSRSRSPHRSSLSYHPYHRYRPASPHSKQSMAA</sequence>
<feature type="region of interest" description="Disordered" evidence="1">
    <location>
        <begin position="1"/>
        <end position="36"/>
    </location>
</feature>
<gene>
    <name evidence="2" type="ORF">CALCODRAFT_134054</name>
</gene>
<protein>
    <submittedName>
        <fullName evidence="2">Uncharacterized protein</fullName>
    </submittedName>
</protein>
<keyword evidence="3" id="KW-1185">Reference proteome</keyword>